<dbReference type="EMBL" id="KV426192">
    <property type="protein sequence ID" value="KZV85321.1"/>
    <property type="molecule type" value="Genomic_DNA"/>
</dbReference>
<feature type="region of interest" description="Disordered" evidence="1">
    <location>
        <begin position="188"/>
        <end position="211"/>
    </location>
</feature>
<feature type="compositionally biased region" description="Polar residues" evidence="1">
    <location>
        <begin position="140"/>
        <end position="157"/>
    </location>
</feature>
<gene>
    <name evidence="2" type="ORF">EXIGLDRAFT_261583</name>
</gene>
<feature type="region of interest" description="Disordered" evidence="1">
    <location>
        <begin position="124"/>
        <end position="157"/>
    </location>
</feature>
<evidence type="ECO:0000313" key="3">
    <source>
        <dbReference type="Proteomes" id="UP000077266"/>
    </source>
</evidence>
<protein>
    <submittedName>
        <fullName evidence="2">Uncharacterized protein</fullName>
    </submittedName>
</protein>
<evidence type="ECO:0000256" key="1">
    <source>
        <dbReference type="SAM" id="MobiDB-lite"/>
    </source>
</evidence>
<accession>A0A165DTJ9</accession>
<keyword evidence="3" id="KW-1185">Reference proteome</keyword>
<proteinExistence type="predicted"/>
<evidence type="ECO:0000313" key="2">
    <source>
        <dbReference type="EMBL" id="KZV85321.1"/>
    </source>
</evidence>
<sequence length="211" mass="23194">MTRWSLANAYPYAYLYDSSKKVTTSRTNIDSDGSVYGVKSTTPITQPVGCDHIVEIQILGDILQDSGYTTRLKLKAGKPQSVCELAKNMAPQDAAAKVRKIVGILNSAPNLQYFVTSKTSKLQPRRSSSVLERSTKRSTGRTQAQLPRPTSSGWRSTASSKILGRGLWILRNRSTKQSRRNLVAMPYVGWRPNGQDTSARSTLSLPPSGMT</sequence>
<name>A0A165DTJ9_EXIGL</name>
<dbReference type="AlphaFoldDB" id="A0A165DTJ9"/>
<reference evidence="2 3" key="1">
    <citation type="journal article" date="2016" name="Mol. Biol. Evol.">
        <title>Comparative Genomics of Early-Diverging Mushroom-Forming Fungi Provides Insights into the Origins of Lignocellulose Decay Capabilities.</title>
        <authorList>
            <person name="Nagy L.G."/>
            <person name="Riley R."/>
            <person name="Tritt A."/>
            <person name="Adam C."/>
            <person name="Daum C."/>
            <person name="Floudas D."/>
            <person name="Sun H."/>
            <person name="Yadav J.S."/>
            <person name="Pangilinan J."/>
            <person name="Larsson K.H."/>
            <person name="Matsuura K."/>
            <person name="Barry K."/>
            <person name="Labutti K."/>
            <person name="Kuo R."/>
            <person name="Ohm R.A."/>
            <person name="Bhattacharya S.S."/>
            <person name="Shirouzu T."/>
            <person name="Yoshinaga Y."/>
            <person name="Martin F.M."/>
            <person name="Grigoriev I.V."/>
            <person name="Hibbett D.S."/>
        </authorList>
    </citation>
    <scope>NUCLEOTIDE SEQUENCE [LARGE SCALE GENOMIC DNA]</scope>
    <source>
        <strain evidence="2 3">HHB12029</strain>
    </source>
</reference>
<organism evidence="2 3">
    <name type="scientific">Exidia glandulosa HHB12029</name>
    <dbReference type="NCBI Taxonomy" id="1314781"/>
    <lineage>
        <taxon>Eukaryota</taxon>
        <taxon>Fungi</taxon>
        <taxon>Dikarya</taxon>
        <taxon>Basidiomycota</taxon>
        <taxon>Agaricomycotina</taxon>
        <taxon>Agaricomycetes</taxon>
        <taxon>Auriculariales</taxon>
        <taxon>Exidiaceae</taxon>
        <taxon>Exidia</taxon>
    </lineage>
</organism>
<dbReference type="InParanoid" id="A0A165DTJ9"/>
<feature type="compositionally biased region" description="Polar residues" evidence="1">
    <location>
        <begin position="194"/>
        <end position="211"/>
    </location>
</feature>
<dbReference type="Proteomes" id="UP000077266">
    <property type="component" value="Unassembled WGS sequence"/>
</dbReference>